<keyword evidence="3" id="KW-1185">Reference proteome</keyword>
<dbReference type="GeneID" id="17282013"/>
<organism evidence="2 3">
    <name type="scientific">Emiliania huxleyi (strain CCMP1516)</name>
    <dbReference type="NCBI Taxonomy" id="280463"/>
    <lineage>
        <taxon>Eukaryota</taxon>
        <taxon>Haptista</taxon>
        <taxon>Haptophyta</taxon>
        <taxon>Prymnesiophyceae</taxon>
        <taxon>Isochrysidales</taxon>
        <taxon>Noelaerhabdaceae</taxon>
        <taxon>Emiliania</taxon>
    </lineage>
</organism>
<dbReference type="HOGENOM" id="CLU_558301_0_0_1"/>
<dbReference type="SUPFAM" id="SSF48264">
    <property type="entry name" value="Cytochrome P450"/>
    <property type="match status" value="1"/>
</dbReference>
<proteinExistence type="predicted"/>
<dbReference type="Proteomes" id="UP000013827">
    <property type="component" value="Unassembled WGS sequence"/>
</dbReference>
<dbReference type="EnsemblProtists" id="EOD36743">
    <property type="protein sequence ID" value="EOD36743"/>
    <property type="gene ID" value="EMIHUDRAFT_98170"/>
</dbReference>
<accession>A0A0D3KLV8</accession>
<evidence type="ECO:0008006" key="4">
    <source>
        <dbReference type="Google" id="ProtNLM"/>
    </source>
</evidence>
<reference evidence="3" key="1">
    <citation type="journal article" date="2013" name="Nature">
        <title>Pan genome of the phytoplankton Emiliania underpins its global distribution.</title>
        <authorList>
            <person name="Read B.A."/>
            <person name="Kegel J."/>
            <person name="Klute M.J."/>
            <person name="Kuo A."/>
            <person name="Lefebvre S.C."/>
            <person name="Maumus F."/>
            <person name="Mayer C."/>
            <person name="Miller J."/>
            <person name="Monier A."/>
            <person name="Salamov A."/>
            <person name="Young J."/>
            <person name="Aguilar M."/>
            <person name="Claverie J.M."/>
            <person name="Frickenhaus S."/>
            <person name="Gonzalez K."/>
            <person name="Herman E.K."/>
            <person name="Lin Y.C."/>
            <person name="Napier J."/>
            <person name="Ogata H."/>
            <person name="Sarno A.F."/>
            <person name="Shmutz J."/>
            <person name="Schroeder D."/>
            <person name="de Vargas C."/>
            <person name="Verret F."/>
            <person name="von Dassow P."/>
            <person name="Valentin K."/>
            <person name="Van de Peer Y."/>
            <person name="Wheeler G."/>
            <person name="Dacks J.B."/>
            <person name="Delwiche C.F."/>
            <person name="Dyhrman S.T."/>
            <person name="Glockner G."/>
            <person name="John U."/>
            <person name="Richards T."/>
            <person name="Worden A.Z."/>
            <person name="Zhang X."/>
            <person name="Grigoriev I.V."/>
            <person name="Allen A.E."/>
            <person name="Bidle K."/>
            <person name="Borodovsky M."/>
            <person name="Bowler C."/>
            <person name="Brownlee C."/>
            <person name="Cock J.M."/>
            <person name="Elias M."/>
            <person name="Gladyshev V.N."/>
            <person name="Groth M."/>
            <person name="Guda C."/>
            <person name="Hadaegh A."/>
            <person name="Iglesias-Rodriguez M.D."/>
            <person name="Jenkins J."/>
            <person name="Jones B.M."/>
            <person name="Lawson T."/>
            <person name="Leese F."/>
            <person name="Lindquist E."/>
            <person name="Lobanov A."/>
            <person name="Lomsadze A."/>
            <person name="Malik S.B."/>
            <person name="Marsh M.E."/>
            <person name="Mackinder L."/>
            <person name="Mock T."/>
            <person name="Mueller-Roeber B."/>
            <person name="Pagarete A."/>
            <person name="Parker M."/>
            <person name="Probert I."/>
            <person name="Quesneville H."/>
            <person name="Raines C."/>
            <person name="Rensing S.A."/>
            <person name="Riano-Pachon D.M."/>
            <person name="Richier S."/>
            <person name="Rokitta S."/>
            <person name="Shiraiwa Y."/>
            <person name="Soanes D.M."/>
            <person name="van der Giezen M."/>
            <person name="Wahlund T.M."/>
            <person name="Williams B."/>
            <person name="Wilson W."/>
            <person name="Wolfe G."/>
            <person name="Wurch L.L."/>
        </authorList>
    </citation>
    <scope>NUCLEOTIDE SEQUENCE</scope>
</reference>
<dbReference type="PaxDb" id="2903-EOD36743"/>
<dbReference type="AlphaFoldDB" id="A0A0D3KLV8"/>
<name>A0A0D3KLV8_EMIH1</name>
<dbReference type="InterPro" id="IPR001128">
    <property type="entry name" value="Cyt_P450"/>
</dbReference>
<dbReference type="GO" id="GO:0004497">
    <property type="term" value="F:monooxygenase activity"/>
    <property type="evidence" value="ECO:0007669"/>
    <property type="project" value="InterPro"/>
</dbReference>
<feature type="chain" id="PRO_5044275317" description="Cytochrome P450" evidence="1">
    <location>
        <begin position="23"/>
        <end position="489"/>
    </location>
</feature>
<protein>
    <recommendedName>
        <fullName evidence="4">Cytochrome P450</fullName>
    </recommendedName>
</protein>
<dbReference type="RefSeq" id="XP_005789172.1">
    <property type="nucleotide sequence ID" value="XM_005789115.1"/>
</dbReference>
<evidence type="ECO:0000313" key="2">
    <source>
        <dbReference type="EnsemblProtists" id="EOD36743"/>
    </source>
</evidence>
<reference evidence="2" key="2">
    <citation type="submission" date="2024-10" db="UniProtKB">
        <authorList>
            <consortium name="EnsemblProtists"/>
        </authorList>
    </citation>
    <scope>IDENTIFICATION</scope>
</reference>
<dbReference type="STRING" id="2903.R1DME8"/>
<sequence length="489" mass="53115">MPLFALLFLFCALLRPVPKSCSGPISYGVAVGWQYLAYVCVTFGCLRHTYFSLLVMRAKQLADFLFTTSLTLSYFPYSEAVGSMDYFYFNGLYVGSYDYVRSLILDAKRERSLSLGSVALSLPRSFSPLTPVFFSTGSPYHSAWRTVFFREFTRRADVQAMLADDAAGLAAVAAPYIREWLAVGDFHTREHVSACIFRLLARILFGIETVPQSLLAAAQAFGSSMGAFTAVAPAWAHSLLCGKLQASYGEPARYGLSSYLLEHCNAAKPAALKGRPFDWAAMAAECLRSGALADDEGHRPGSGGHADAPLDPAHVRSYVQSVVDGLLFAGLIGTSTLVDTSALPRLRGVYKPEGGRPETLLSAAEHLALYRQRPRPWLLEAVRLQPPVMSSSKVTPAGGTRCPFRGAERILPEGTFVVANLYHASTDPAAWGNDAHDFKPGRPADKYLNWNGPFGGDAPRQCPGEHLSLEMGKALVDAWVEAKAPPLEA</sequence>
<keyword evidence="1" id="KW-0732">Signal</keyword>
<dbReference type="Gene3D" id="1.10.630.10">
    <property type="entry name" value="Cytochrome P450"/>
    <property type="match status" value="1"/>
</dbReference>
<dbReference type="GO" id="GO:0005506">
    <property type="term" value="F:iron ion binding"/>
    <property type="evidence" value="ECO:0007669"/>
    <property type="project" value="InterPro"/>
</dbReference>
<evidence type="ECO:0000256" key="1">
    <source>
        <dbReference type="SAM" id="SignalP"/>
    </source>
</evidence>
<dbReference type="InterPro" id="IPR036396">
    <property type="entry name" value="Cyt_P450_sf"/>
</dbReference>
<dbReference type="Pfam" id="PF00067">
    <property type="entry name" value="p450"/>
    <property type="match status" value="1"/>
</dbReference>
<dbReference type="GO" id="GO:0020037">
    <property type="term" value="F:heme binding"/>
    <property type="evidence" value="ECO:0007669"/>
    <property type="project" value="InterPro"/>
</dbReference>
<dbReference type="GO" id="GO:0016705">
    <property type="term" value="F:oxidoreductase activity, acting on paired donors, with incorporation or reduction of molecular oxygen"/>
    <property type="evidence" value="ECO:0007669"/>
    <property type="project" value="InterPro"/>
</dbReference>
<dbReference type="KEGG" id="ehx:EMIHUDRAFT_98170"/>
<evidence type="ECO:0000313" key="3">
    <source>
        <dbReference type="Proteomes" id="UP000013827"/>
    </source>
</evidence>
<feature type="signal peptide" evidence="1">
    <location>
        <begin position="1"/>
        <end position="22"/>
    </location>
</feature>